<dbReference type="GO" id="GO:0000155">
    <property type="term" value="F:phosphorelay sensor kinase activity"/>
    <property type="evidence" value="ECO:0007669"/>
    <property type="project" value="InterPro"/>
</dbReference>
<dbReference type="InterPro" id="IPR003594">
    <property type="entry name" value="HATPase_dom"/>
</dbReference>
<proteinExistence type="predicted"/>
<dbReference type="EC" id="2.7.13.3" evidence="2"/>
<dbReference type="OrthoDB" id="9766459at2"/>
<dbReference type="Gene3D" id="3.30.450.20">
    <property type="entry name" value="PAS domain"/>
    <property type="match status" value="4"/>
</dbReference>
<sequence length="802" mass="89908">MAVTNVATWAFLAGGGELGELTRTKDWSQTPIGLPEQWPPPLRTILNMMLHAQAPMFLWWGPELIQFYNDAYRPSLGTTGKHPTALGQRGQDCWPESWHAIKPMIDQVLAGESVGAEDQLIPIHRNGQLENVYWTFGYSPIRNETGQVAGVLVICQETTQKVIMAREEQARFRFAIEAAQFGIWEVDPVTNLVHWDNRSAGLFGLTSNQDIPYVAAIRHIHPDDVGLVNQTVRQEMSSRSNGQYDLTYRTIGAEDGRLRWVRFKGRSVFSPEGKLERFSGIAYEVTKEVLARQAVEANATYLQRVFRSAAVGMAIFEGPSFVIEVANPSVCAIWGRTEAQVMGKSLFEALPEAAGQGFEELLMNVMATRQPFVGKELPAIINRNGQFITVYFDFVYEPLPDADGRVSRILVTASDATERRRTRQQIEASEANLRILFAQAPVSICILRGPELVYEMANERYLNLVGRSALGDLLGKPLLVALPELKEQGLDALLQEVMRTGKAFRTNERSIELFRNGRLKTGYFDFIYEPLREINGGQQLTSISGVFVMATEVTEQVLVRQQTNQLLARERELNELKSNFVTLASHEFRTPMGTILSSASLIGRYNGPDEAHKRERHVQRIKSAVLSLTGLLNDFLSLSQMEQATMYGRPELLDIQLFCEEVMEDMHGVIKPGQRLVYRHGTGPTTLSIDSQMLKNILINLLVNASKYSTEEREIELTTAVEDDQLRIMVKDEGIGIPDIDKDKLFISFFRSSNVAHVEGTGLGLYIVKRYVDLLGGTITFTSELDSGTIFTIHLPLAMPTK</sequence>
<dbReference type="SUPFAM" id="SSF55785">
    <property type="entry name" value="PYP-like sensor domain (PAS domain)"/>
    <property type="match status" value="4"/>
</dbReference>
<dbReference type="Gene3D" id="3.30.565.10">
    <property type="entry name" value="Histidine kinase-like ATPase, C-terminal domain"/>
    <property type="match status" value="1"/>
</dbReference>
<dbReference type="SMART" id="SM00388">
    <property type="entry name" value="HisKA"/>
    <property type="match status" value="1"/>
</dbReference>
<dbReference type="PROSITE" id="PS50112">
    <property type="entry name" value="PAS"/>
    <property type="match status" value="1"/>
</dbReference>
<evidence type="ECO:0000256" key="1">
    <source>
        <dbReference type="ARBA" id="ARBA00000085"/>
    </source>
</evidence>
<dbReference type="InterPro" id="IPR000014">
    <property type="entry name" value="PAS"/>
</dbReference>
<evidence type="ECO:0000256" key="2">
    <source>
        <dbReference type="ARBA" id="ARBA00012438"/>
    </source>
</evidence>
<dbReference type="AlphaFoldDB" id="A0A2K8Z7S6"/>
<name>A0A2K8Z7S6_9BACT</name>
<dbReference type="SUPFAM" id="SSF55874">
    <property type="entry name" value="ATPase domain of HSP90 chaperone/DNA topoisomerase II/histidine kinase"/>
    <property type="match status" value="1"/>
</dbReference>
<dbReference type="InterPro" id="IPR013655">
    <property type="entry name" value="PAS_fold_3"/>
</dbReference>
<dbReference type="Pfam" id="PF08447">
    <property type="entry name" value="PAS_3"/>
    <property type="match status" value="1"/>
</dbReference>
<feature type="domain" description="PAC" evidence="8">
    <location>
        <begin position="373"/>
        <end position="428"/>
    </location>
</feature>
<dbReference type="InterPro" id="IPR000700">
    <property type="entry name" value="PAS-assoc_C"/>
</dbReference>
<feature type="domain" description="PAC" evidence="8">
    <location>
        <begin position="244"/>
        <end position="297"/>
    </location>
</feature>
<dbReference type="Pfam" id="PF02518">
    <property type="entry name" value="HATPase_c"/>
    <property type="match status" value="1"/>
</dbReference>
<organism evidence="9 10">
    <name type="scientific">Spirosoma pollinicola</name>
    <dbReference type="NCBI Taxonomy" id="2057025"/>
    <lineage>
        <taxon>Bacteria</taxon>
        <taxon>Pseudomonadati</taxon>
        <taxon>Bacteroidota</taxon>
        <taxon>Cytophagia</taxon>
        <taxon>Cytophagales</taxon>
        <taxon>Cytophagaceae</taxon>
        <taxon>Spirosoma</taxon>
    </lineage>
</organism>
<keyword evidence="4" id="KW-0808">Transferase</keyword>
<keyword evidence="3" id="KW-0597">Phosphoprotein</keyword>
<keyword evidence="5" id="KW-0418">Kinase</keyword>
<evidence type="ECO:0000259" key="7">
    <source>
        <dbReference type="PROSITE" id="PS50112"/>
    </source>
</evidence>
<reference evidence="9 10" key="1">
    <citation type="submission" date="2017-11" db="EMBL/GenBank/DDBJ databases">
        <title>Taxonomic description and genome sequences of Spirosoma HA7 sp. nov., isolated from pollen microhabitat of Corylus avellana.</title>
        <authorList>
            <person name="Ambika Manirajan B."/>
            <person name="Suarez C."/>
            <person name="Ratering S."/>
            <person name="Geissler-Plaum R."/>
            <person name="Cardinale M."/>
            <person name="Sylvia S."/>
        </authorList>
    </citation>
    <scope>NUCLEOTIDE SEQUENCE [LARGE SCALE GENOMIC DNA]</scope>
    <source>
        <strain evidence="9 10">HA7</strain>
    </source>
</reference>
<dbReference type="KEGG" id="spir:CWM47_30890"/>
<dbReference type="PRINTS" id="PR00344">
    <property type="entry name" value="BCTRLSENSOR"/>
</dbReference>
<dbReference type="PROSITE" id="PS50109">
    <property type="entry name" value="HIS_KIN"/>
    <property type="match status" value="1"/>
</dbReference>
<dbReference type="SMART" id="SM00387">
    <property type="entry name" value="HATPase_c"/>
    <property type="match status" value="1"/>
</dbReference>
<dbReference type="RefSeq" id="WP_100992420.1">
    <property type="nucleotide sequence ID" value="NZ_CP025096.1"/>
</dbReference>
<dbReference type="CDD" id="cd00130">
    <property type="entry name" value="PAS"/>
    <property type="match status" value="2"/>
</dbReference>
<dbReference type="NCBIfam" id="TIGR00229">
    <property type="entry name" value="sensory_box"/>
    <property type="match status" value="2"/>
</dbReference>
<dbReference type="InterPro" id="IPR003661">
    <property type="entry name" value="HisK_dim/P_dom"/>
</dbReference>
<dbReference type="InterPro" id="IPR035965">
    <property type="entry name" value="PAS-like_dom_sf"/>
</dbReference>
<gene>
    <name evidence="9" type="ORF">CWM47_30890</name>
</gene>
<keyword evidence="10" id="KW-1185">Reference proteome</keyword>
<evidence type="ECO:0000313" key="10">
    <source>
        <dbReference type="Proteomes" id="UP000232883"/>
    </source>
</evidence>
<dbReference type="Pfam" id="PF08448">
    <property type="entry name" value="PAS_4"/>
    <property type="match status" value="3"/>
</dbReference>
<dbReference type="PANTHER" id="PTHR43304">
    <property type="entry name" value="PHYTOCHROME-LIKE PROTEIN CPH1"/>
    <property type="match status" value="1"/>
</dbReference>
<dbReference type="PANTHER" id="PTHR43304:SF1">
    <property type="entry name" value="PAC DOMAIN-CONTAINING PROTEIN"/>
    <property type="match status" value="1"/>
</dbReference>
<evidence type="ECO:0000259" key="8">
    <source>
        <dbReference type="PROSITE" id="PS50113"/>
    </source>
</evidence>
<dbReference type="InterPro" id="IPR036097">
    <property type="entry name" value="HisK_dim/P_sf"/>
</dbReference>
<dbReference type="InterPro" id="IPR005467">
    <property type="entry name" value="His_kinase_dom"/>
</dbReference>
<feature type="domain" description="Histidine kinase" evidence="6">
    <location>
        <begin position="583"/>
        <end position="799"/>
    </location>
</feature>
<dbReference type="SMART" id="SM00091">
    <property type="entry name" value="PAS"/>
    <property type="match status" value="3"/>
</dbReference>
<dbReference type="CDD" id="cd00075">
    <property type="entry name" value="HATPase"/>
    <property type="match status" value="1"/>
</dbReference>
<dbReference type="EMBL" id="CP025096">
    <property type="protein sequence ID" value="AUD05869.1"/>
    <property type="molecule type" value="Genomic_DNA"/>
</dbReference>
<dbReference type="InterPro" id="IPR052162">
    <property type="entry name" value="Sensor_kinase/Photoreceptor"/>
</dbReference>
<dbReference type="SUPFAM" id="SSF47384">
    <property type="entry name" value="Homodimeric domain of signal transducing histidine kinase"/>
    <property type="match status" value="1"/>
</dbReference>
<comment type="catalytic activity">
    <reaction evidence="1">
        <text>ATP + protein L-histidine = ADP + protein N-phospho-L-histidine.</text>
        <dbReference type="EC" id="2.7.13.3"/>
    </reaction>
</comment>
<accession>A0A2K8Z7S6</accession>
<evidence type="ECO:0000256" key="3">
    <source>
        <dbReference type="ARBA" id="ARBA00022553"/>
    </source>
</evidence>
<dbReference type="InterPro" id="IPR004358">
    <property type="entry name" value="Sig_transdc_His_kin-like_C"/>
</dbReference>
<evidence type="ECO:0000256" key="5">
    <source>
        <dbReference type="ARBA" id="ARBA00022777"/>
    </source>
</evidence>
<feature type="domain" description="PAS" evidence="7">
    <location>
        <begin position="168"/>
        <end position="239"/>
    </location>
</feature>
<evidence type="ECO:0000256" key="4">
    <source>
        <dbReference type="ARBA" id="ARBA00022679"/>
    </source>
</evidence>
<protein>
    <recommendedName>
        <fullName evidence="2">histidine kinase</fullName>
        <ecNumber evidence="2">2.7.13.3</ecNumber>
    </recommendedName>
</protein>
<dbReference type="CDD" id="cd00082">
    <property type="entry name" value="HisKA"/>
    <property type="match status" value="1"/>
</dbReference>
<dbReference type="Pfam" id="PF00512">
    <property type="entry name" value="HisKA"/>
    <property type="match status" value="1"/>
</dbReference>
<evidence type="ECO:0000313" key="9">
    <source>
        <dbReference type="EMBL" id="AUD05869.1"/>
    </source>
</evidence>
<evidence type="ECO:0000259" key="6">
    <source>
        <dbReference type="PROSITE" id="PS50109"/>
    </source>
</evidence>
<dbReference type="InterPro" id="IPR036890">
    <property type="entry name" value="HATPase_C_sf"/>
</dbReference>
<dbReference type="InterPro" id="IPR013656">
    <property type="entry name" value="PAS_4"/>
</dbReference>
<dbReference type="Proteomes" id="UP000232883">
    <property type="component" value="Chromosome"/>
</dbReference>
<dbReference type="PROSITE" id="PS50113">
    <property type="entry name" value="PAC"/>
    <property type="match status" value="2"/>
</dbReference>
<dbReference type="Gene3D" id="1.10.287.130">
    <property type="match status" value="1"/>
</dbReference>